<evidence type="ECO:0000313" key="5">
    <source>
        <dbReference type="EMBL" id="CAD2190968.1"/>
    </source>
</evidence>
<feature type="region of interest" description="Disordered" evidence="3">
    <location>
        <begin position="1398"/>
        <end position="1429"/>
    </location>
</feature>
<accession>A0A6V7WV90</accession>
<protein>
    <recommendedName>
        <fullName evidence="4">PDZ domain-containing protein</fullName>
    </recommendedName>
</protein>
<feature type="compositionally biased region" description="Polar residues" evidence="3">
    <location>
        <begin position="425"/>
        <end position="440"/>
    </location>
</feature>
<feature type="compositionally biased region" description="Basic and acidic residues" evidence="3">
    <location>
        <begin position="451"/>
        <end position="473"/>
    </location>
</feature>
<dbReference type="GO" id="GO:0097120">
    <property type="term" value="P:receptor localization to synapse"/>
    <property type="evidence" value="ECO:0007669"/>
    <property type="project" value="TreeGrafter"/>
</dbReference>
<dbReference type="GO" id="GO:0016323">
    <property type="term" value="C:basolateral plasma membrane"/>
    <property type="evidence" value="ECO:0007669"/>
    <property type="project" value="TreeGrafter"/>
</dbReference>
<dbReference type="SMART" id="SM00364">
    <property type="entry name" value="LRR_BAC"/>
    <property type="match status" value="10"/>
</dbReference>
<dbReference type="InterPro" id="IPR001478">
    <property type="entry name" value="PDZ"/>
</dbReference>
<keyword evidence="2" id="KW-0677">Repeat</keyword>
<dbReference type="SMART" id="SM00228">
    <property type="entry name" value="PDZ"/>
    <property type="match status" value="3"/>
</dbReference>
<feature type="region of interest" description="Disordered" evidence="3">
    <location>
        <begin position="425"/>
        <end position="496"/>
    </location>
</feature>
<feature type="compositionally biased region" description="Polar residues" evidence="3">
    <location>
        <begin position="780"/>
        <end position="796"/>
    </location>
</feature>
<dbReference type="PANTHER" id="PTHR23119">
    <property type="entry name" value="DISCS LARGE"/>
    <property type="match status" value="1"/>
</dbReference>
<sequence length="1467" mass="160141">MPSFICMPFFACNRQIDLIDRRQCNLQSIPGDLERYARSLEELLLDMNHINSLPKSLFRLHKLQRLGLSDNDIHRLPPEVSGLQNLVELNLSRNDISDLPEELRICQNLQVLDISSNPIARLPDSITLCTSLAQLSLNDISLTKLPQDIGKLVSLKSLEVRENHLRALPVSISELKQLQRLDLGQNELDELPNEIGFLRSLQELYIDENSLEKLPDSILHCTRLEQLDLTSNRLFQLPEDIGDLSNLVDLTASHNCIRELPSSIGRLKRLFILKMDDNMIGSVTPAIGGCIKLSEIYLQQNPITELPSSIGNLKYLQTLNLDRCQLRQLPSLIGECQSLNVLQVRNNQLEELPMEIGKLAKLKVFDVCNNMLTHLPYTINVLRELQALWLSENQSQALVRLQQETDSRSGIKILTCYLLPQVDSQNKSGNNSQPPNSNKSGGFVGGPKVHFGVDEAEREEGNADKAQNFERKNTPHPKPSTSTGSSTSKHHKKQHVDGHIAAKVEEHPKSIVLSGSVKKISQDHSSVHAAVPSCSTSTAIEQKNTLPRSALKYPSRMQSFTEPQQQQQPIIELQKSPKQQPQKQQKAVIFNNGKTTAKEESSSNECRLKRVNTPHYKSQRAAAAAAAAESGDNSQNQSNRRQLPKTPANAVGDPVPPVSTGIDQNDGMRIQSAQGGSIKEGNVLERKRVVVRRGDGSGGGLGLSIAGGIESTPFIENDSGIFISKLVSGGAAERVGLRPGDKVLEINGTSMIGKRHQSAVDCIQQSVGELELVIERRGSGTIQSGPSTSVPSLHQQSNLSSNKSTTASTSKISNNPASSQNQNSSFSTPATTKLLAQQPKSPSHLSQSSFPILSSFATTPTVTAPSHFTSANTANTSFSSLPVAQNEYINITSKTTTNKNPPPNLIIIDGSIEDIVLVRDSTANSLGLSIVGGVDHCSHPFGSSLKPGVFISKITQRSPAAICGNLRIGDRILKVNDADISRAKHNEAVEILKSTGCSIRLTVCHEPQPKGLRSAIIQRQLHEPLGLSICGGIGGTPVNPEDSTDEGIFIERVENMGPAAVSNVGLCVGLRILEVNDDSLLGCTKEEAAQIFRRSAPGAVRLLICDGLSPPSVNSALRPQISSITVATSPTSLNAPTLNDLGLPLSNHSQNNLTEIEKENKIASEMLSSSTPIEYSPRKEPEIIQNNYVNSENMQQKQQNVLSNQANQQQQQPAKIVSTSNSTNFSILPPSPAKILTPVKDFPTHSVFDPSQQTNSVDTAKINTNTSNMVVTPSIEQNNPKQASDPSFSSKLKLFEHLQSANSASTNNNISNRPQRLPGIPPKKPLISAQEMERLREVGGSNDKRINALNDFSPQEEHLNSTVEQLDSFLLDGRSDQQPSIIRTKKAEIRAEKDRIASSPFIANGTNEQPTDTPLSRDSPSFSQKAAEIEKRREWRQARLQSMDVESKRTGDLVKIIANATTTETTR</sequence>
<feature type="region of interest" description="Disordered" evidence="3">
    <location>
        <begin position="780"/>
        <end position="847"/>
    </location>
</feature>
<dbReference type="Gene3D" id="2.30.42.10">
    <property type="match status" value="3"/>
</dbReference>
<dbReference type="InterPro" id="IPR036034">
    <property type="entry name" value="PDZ_sf"/>
</dbReference>
<evidence type="ECO:0000256" key="3">
    <source>
        <dbReference type="SAM" id="MobiDB-lite"/>
    </source>
</evidence>
<feature type="compositionally biased region" description="Low complexity" evidence="3">
    <location>
        <begin position="1303"/>
        <end position="1312"/>
    </location>
</feature>
<dbReference type="GO" id="GO:0005912">
    <property type="term" value="C:adherens junction"/>
    <property type="evidence" value="ECO:0007669"/>
    <property type="project" value="TreeGrafter"/>
</dbReference>
<dbReference type="SUPFAM" id="SSF52058">
    <property type="entry name" value="L domain-like"/>
    <property type="match status" value="2"/>
</dbReference>
<feature type="region of interest" description="Disordered" evidence="3">
    <location>
        <begin position="1303"/>
        <end position="1323"/>
    </location>
</feature>
<dbReference type="GO" id="GO:0098609">
    <property type="term" value="P:cell-cell adhesion"/>
    <property type="evidence" value="ECO:0007669"/>
    <property type="project" value="TreeGrafter"/>
</dbReference>
<feature type="domain" description="PDZ" evidence="4">
    <location>
        <begin position="1014"/>
        <end position="1095"/>
    </location>
</feature>
<feature type="region of interest" description="Disordered" evidence="3">
    <location>
        <begin position="593"/>
        <end position="665"/>
    </location>
</feature>
<proteinExistence type="predicted"/>
<dbReference type="SUPFAM" id="SSF50156">
    <property type="entry name" value="PDZ domain-like"/>
    <property type="match status" value="3"/>
</dbReference>
<organism evidence="5 6">
    <name type="scientific">Meloidogyne enterolobii</name>
    <name type="common">Root-knot nematode worm</name>
    <name type="synonym">Meloidogyne mayaguensis</name>
    <dbReference type="NCBI Taxonomy" id="390850"/>
    <lineage>
        <taxon>Eukaryota</taxon>
        <taxon>Metazoa</taxon>
        <taxon>Ecdysozoa</taxon>
        <taxon>Nematoda</taxon>
        <taxon>Chromadorea</taxon>
        <taxon>Rhabditida</taxon>
        <taxon>Tylenchina</taxon>
        <taxon>Tylenchomorpha</taxon>
        <taxon>Tylenchoidea</taxon>
        <taxon>Meloidogynidae</taxon>
        <taxon>Meloidogyninae</taxon>
        <taxon>Meloidogyne</taxon>
    </lineage>
</organism>
<name>A0A6V7WV90_MELEN</name>
<reference evidence="5 6" key="1">
    <citation type="submission" date="2020-08" db="EMBL/GenBank/DDBJ databases">
        <authorList>
            <person name="Koutsovoulos G."/>
            <person name="Danchin GJ E."/>
        </authorList>
    </citation>
    <scope>NUCLEOTIDE SEQUENCE [LARGE SCALE GENOMIC DNA]</scope>
</reference>
<dbReference type="Pfam" id="PF00595">
    <property type="entry name" value="PDZ"/>
    <property type="match status" value="3"/>
</dbReference>
<gene>
    <name evidence="5" type="ORF">MENT_LOCUS43789</name>
</gene>
<feature type="compositionally biased region" description="Polar residues" evidence="3">
    <location>
        <begin position="1404"/>
        <end position="1424"/>
    </location>
</feature>
<feature type="domain" description="PDZ" evidence="4">
    <location>
        <begin position="688"/>
        <end position="778"/>
    </location>
</feature>
<feature type="compositionally biased region" description="Polar residues" evidence="3">
    <location>
        <begin position="631"/>
        <end position="641"/>
    </location>
</feature>
<dbReference type="PROSITE" id="PS50106">
    <property type="entry name" value="PDZ"/>
    <property type="match status" value="3"/>
</dbReference>
<dbReference type="Gene3D" id="3.80.10.10">
    <property type="entry name" value="Ribonuclease Inhibitor"/>
    <property type="match status" value="4"/>
</dbReference>
<evidence type="ECO:0000256" key="1">
    <source>
        <dbReference type="ARBA" id="ARBA00022614"/>
    </source>
</evidence>
<dbReference type="GO" id="GO:0043113">
    <property type="term" value="P:receptor clustering"/>
    <property type="evidence" value="ECO:0007669"/>
    <property type="project" value="TreeGrafter"/>
</dbReference>
<dbReference type="Pfam" id="PF13855">
    <property type="entry name" value="LRR_8"/>
    <property type="match status" value="2"/>
</dbReference>
<evidence type="ECO:0000259" key="4">
    <source>
        <dbReference type="PROSITE" id="PS50106"/>
    </source>
</evidence>
<dbReference type="Proteomes" id="UP000580250">
    <property type="component" value="Unassembled WGS sequence"/>
</dbReference>
<dbReference type="GO" id="GO:0045197">
    <property type="term" value="P:establishment or maintenance of epithelial cell apical/basal polarity"/>
    <property type="evidence" value="ECO:0007669"/>
    <property type="project" value="TreeGrafter"/>
</dbReference>
<dbReference type="SMART" id="SM00369">
    <property type="entry name" value="LRR_TYP"/>
    <property type="match status" value="11"/>
</dbReference>
<keyword evidence="1" id="KW-0433">Leucine-rich repeat</keyword>
<feature type="compositionally biased region" description="Low complexity" evidence="3">
    <location>
        <begin position="797"/>
        <end position="827"/>
    </location>
</feature>
<feature type="compositionally biased region" description="Polar residues" evidence="3">
    <location>
        <begin position="828"/>
        <end position="847"/>
    </location>
</feature>
<feature type="domain" description="PDZ" evidence="4">
    <location>
        <begin position="914"/>
        <end position="1007"/>
    </location>
</feature>
<dbReference type="EMBL" id="CAJEWN010000845">
    <property type="protein sequence ID" value="CAD2190968.1"/>
    <property type="molecule type" value="Genomic_DNA"/>
</dbReference>
<dbReference type="PROSITE" id="PS51450">
    <property type="entry name" value="LRR"/>
    <property type="match status" value="3"/>
</dbReference>
<dbReference type="PANTHER" id="PTHR23119:SF44">
    <property type="entry name" value="PROTEIN LAP4"/>
    <property type="match status" value="1"/>
</dbReference>
<dbReference type="InterPro" id="IPR032675">
    <property type="entry name" value="LRR_dom_sf"/>
</dbReference>
<dbReference type="OrthoDB" id="2187496at2759"/>
<dbReference type="InterPro" id="IPR050614">
    <property type="entry name" value="Synaptic_Scaffolding_LAP-MAGUK"/>
</dbReference>
<evidence type="ECO:0000256" key="2">
    <source>
        <dbReference type="ARBA" id="ARBA00022737"/>
    </source>
</evidence>
<dbReference type="InterPro" id="IPR001611">
    <property type="entry name" value="Leu-rich_rpt"/>
</dbReference>
<evidence type="ECO:0000313" key="6">
    <source>
        <dbReference type="Proteomes" id="UP000580250"/>
    </source>
</evidence>
<dbReference type="GO" id="GO:0019901">
    <property type="term" value="F:protein kinase binding"/>
    <property type="evidence" value="ECO:0007669"/>
    <property type="project" value="TreeGrafter"/>
</dbReference>
<dbReference type="InterPro" id="IPR003591">
    <property type="entry name" value="Leu-rich_rpt_typical-subtyp"/>
</dbReference>
<comment type="caution">
    <text evidence="5">The sequence shown here is derived from an EMBL/GenBank/DDBJ whole genome shotgun (WGS) entry which is preliminary data.</text>
</comment>